<protein>
    <recommendedName>
        <fullName evidence="6">Receptor ligand binding region domain-containing protein</fullName>
    </recommendedName>
</protein>
<organism evidence="7">
    <name type="scientific">marine sediment metagenome</name>
    <dbReference type="NCBI Taxonomy" id="412755"/>
    <lineage>
        <taxon>unclassified sequences</taxon>
        <taxon>metagenomes</taxon>
        <taxon>ecological metagenomes</taxon>
    </lineage>
</organism>
<keyword evidence="4 5" id="KW-0472">Membrane</keyword>
<keyword evidence="2 5" id="KW-0812">Transmembrane</keyword>
<sequence length="162" mass="17035">MKREMKGVAPIMIGIVVVVAIIAGALGYVVAPAPTEGDGGLAGTIHIGFIECDPADFDLGEPGAIMAIDDMNEMLERSGNPVRFDYIPACGDGVTPVKTLELFQSQVAADIQVVVGVSFSSHCILCLEKANQYNVPIISPFATSTALTIKNDSLFRIIPNVG</sequence>
<feature type="domain" description="Receptor ligand binding region" evidence="6">
    <location>
        <begin position="62"/>
        <end position="160"/>
    </location>
</feature>
<proteinExistence type="predicted"/>
<feature type="non-terminal residue" evidence="7">
    <location>
        <position position="162"/>
    </location>
</feature>
<dbReference type="Pfam" id="PF01094">
    <property type="entry name" value="ANF_receptor"/>
    <property type="match status" value="1"/>
</dbReference>
<comment type="caution">
    <text evidence="7">The sequence shown here is derived from an EMBL/GenBank/DDBJ whole genome shotgun (WGS) entry which is preliminary data.</text>
</comment>
<gene>
    <name evidence="7" type="ORF">S06H3_47988</name>
</gene>
<comment type="subcellular location">
    <subcellularLocation>
        <location evidence="1">Membrane</location>
    </subcellularLocation>
</comment>
<evidence type="ECO:0000313" key="7">
    <source>
        <dbReference type="EMBL" id="GAI38479.1"/>
    </source>
</evidence>
<accession>X1Q5F8</accession>
<dbReference type="InterPro" id="IPR001828">
    <property type="entry name" value="ANF_lig-bd_rcpt"/>
</dbReference>
<keyword evidence="3 5" id="KW-1133">Transmembrane helix</keyword>
<reference evidence="7" key="1">
    <citation type="journal article" date="2014" name="Front. Microbiol.">
        <title>High frequency of phylogenetically diverse reductive dehalogenase-homologous genes in deep subseafloor sedimentary metagenomes.</title>
        <authorList>
            <person name="Kawai M."/>
            <person name="Futagami T."/>
            <person name="Toyoda A."/>
            <person name="Takaki Y."/>
            <person name="Nishi S."/>
            <person name="Hori S."/>
            <person name="Arai W."/>
            <person name="Tsubouchi T."/>
            <person name="Morono Y."/>
            <person name="Uchiyama I."/>
            <person name="Ito T."/>
            <person name="Fujiyama A."/>
            <person name="Inagaki F."/>
            <person name="Takami H."/>
        </authorList>
    </citation>
    <scope>NUCLEOTIDE SEQUENCE</scope>
    <source>
        <strain evidence="7">Expedition CK06-06</strain>
    </source>
</reference>
<dbReference type="EMBL" id="BARV01030186">
    <property type="protein sequence ID" value="GAI38479.1"/>
    <property type="molecule type" value="Genomic_DNA"/>
</dbReference>
<dbReference type="InterPro" id="IPR028082">
    <property type="entry name" value="Peripla_BP_I"/>
</dbReference>
<evidence type="ECO:0000256" key="3">
    <source>
        <dbReference type="ARBA" id="ARBA00022989"/>
    </source>
</evidence>
<evidence type="ECO:0000256" key="2">
    <source>
        <dbReference type="ARBA" id="ARBA00022692"/>
    </source>
</evidence>
<dbReference type="GO" id="GO:0016020">
    <property type="term" value="C:membrane"/>
    <property type="evidence" value="ECO:0007669"/>
    <property type="project" value="UniProtKB-SubCell"/>
</dbReference>
<dbReference type="SUPFAM" id="SSF53822">
    <property type="entry name" value="Periplasmic binding protein-like I"/>
    <property type="match status" value="1"/>
</dbReference>
<evidence type="ECO:0000256" key="4">
    <source>
        <dbReference type="ARBA" id="ARBA00023136"/>
    </source>
</evidence>
<evidence type="ECO:0000256" key="5">
    <source>
        <dbReference type="SAM" id="Phobius"/>
    </source>
</evidence>
<evidence type="ECO:0000259" key="6">
    <source>
        <dbReference type="Pfam" id="PF01094"/>
    </source>
</evidence>
<dbReference type="AlphaFoldDB" id="X1Q5F8"/>
<feature type="transmembrane region" description="Helical" evidence="5">
    <location>
        <begin position="7"/>
        <end position="31"/>
    </location>
</feature>
<dbReference type="Gene3D" id="3.40.50.2300">
    <property type="match status" value="1"/>
</dbReference>
<evidence type="ECO:0000256" key="1">
    <source>
        <dbReference type="ARBA" id="ARBA00004370"/>
    </source>
</evidence>
<name>X1Q5F8_9ZZZZ</name>